<protein>
    <submittedName>
        <fullName evidence="1">Uncharacterized protein</fullName>
    </submittedName>
</protein>
<name>A0A8J3YHJ2_9ACTN</name>
<dbReference type="RefSeq" id="WP_203897937.1">
    <property type="nucleotide sequence ID" value="NZ_BOPF01000003.1"/>
</dbReference>
<dbReference type="AlphaFoldDB" id="A0A8J3YHJ2"/>
<sequence>MGILTDYFVATPEVAATLADAGPHEADLPKLELKGVDPAVLGSTLWAVIEGVPVVAPYSAPFDLDRYDAIDEWLNDSDDDTHALVQLDDGFVRALATLPDERVAPVAALWGTAEEWGGPVEPGELDGLVLELRDLAREVRSEEQHLYVWWSL</sequence>
<dbReference type="EMBL" id="BOPF01000003">
    <property type="protein sequence ID" value="GIJ44392.1"/>
    <property type="molecule type" value="Genomic_DNA"/>
</dbReference>
<evidence type="ECO:0000313" key="2">
    <source>
        <dbReference type="Proteomes" id="UP000619260"/>
    </source>
</evidence>
<comment type="caution">
    <text evidence="1">The sequence shown here is derived from an EMBL/GenBank/DDBJ whole genome shotgun (WGS) entry which is preliminary data.</text>
</comment>
<accession>A0A8J3YHJ2</accession>
<organism evidence="1 2">
    <name type="scientific">Virgisporangium aliadipatigenens</name>
    <dbReference type="NCBI Taxonomy" id="741659"/>
    <lineage>
        <taxon>Bacteria</taxon>
        <taxon>Bacillati</taxon>
        <taxon>Actinomycetota</taxon>
        <taxon>Actinomycetes</taxon>
        <taxon>Micromonosporales</taxon>
        <taxon>Micromonosporaceae</taxon>
        <taxon>Virgisporangium</taxon>
    </lineage>
</organism>
<reference evidence="1" key="1">
    <citation type="submission" date="2021-01" db="EMBL/GenBank/DDBJ databases">
        <title>Whole genome shotgun sequence of Virgisporangium aliadipatigenens NBRC 105644.</title>
        <authorList>
            <person name="Komaki H."/>
            <person name="Tamura T."/>
        </authorList>
    </citation>
    <scope>NUCLEOTIDE SEQUENCE</scope>
    <source>
        <strain evidence="1">NBRC 105644</strain>
    </source>
</reference>
<gene>
    <name evidence="1" type="ORF">Val02_12780</name>
</gene>
<dbReference type="Proteomes" id="UP000619260">
    <property type="component" value="Unassembled WGS sequence"/>
</dbReference>
<evidence type="ECO:0000313" key="1">
    <source>
        <dbReference type="EMBL" id="GIJ44392.1"/>
    </source>
</evidence>
<keyword evidence="2" id="KW-1185">Reference proteome</keyword>
<proteinExistence type="predicted"/>